<keyword evidence="5" id="KW-1185">Reference proteome</keyword>
<dbReference type="EMBL" id="GL876967">
    <property type="protein sequence ID" value="KLU82997.1"/>
    <property type="molecule type" value="Genomic_DNA"/>
</dbReference>
<sequence>MSATPLFSALFSHGSMGLLVLLLSGRALAQAAAKCELTFDGRIPQNATTKTFVSKESPFNPKFVTGPNVTWDQIIEFPDVPPSRFDKAVGSKPISVRLDDKSVFLSGSEGLETALRRAELLVNNRNDTVSGHVTWHLSLRTDPKRPLNYSHEYLLAFHEAQDYQADFWSLKAGADLLAPPGTPPQKTLRLEGYKWDVPVKRFFETPLTDGVWHNFGINLNFNENLISVLYSTDDAPLKVVTPPTSNNISGKAPTTLGETHFGLQKRPTGANLDNFLFNGYQTPGINEAFFFGGIFQDQSNKGCITL</sequence>
<evidence type="ECO:0000313" key="3">
    <source>
        <dbReference type="EMBL" id="KLU82997.1"/>
    </source>
</evidence>
<evidence type="ECO:0000259" key="2">
    <source>
        <dbReference type="Pfam" id="PF18271"/>
    </source>
</evidence>
<reference evidence="5" key="2">
    <citation type="submission" date="2010-05" db="EMBL/GenBank/DDBJ databases">
        <title>The genome sequence of Magnaporthe poae strain ATCC 64411.</title>
        <authorList>
            <person name="Ma L.-J."/>
            <person name="Dead R."/>
            <person name="Young S."/>
            <person name="Zeng Q."/>
            <person name="Koehrsen M."/>
            <person name="Alvarado L."/>
            <person name="Berlin A."/>
            <person name="Chapman S.B."/>
            <person name="Chen Z."/>
            <person name="Freedman E."/>
            <person name="Gellesch M."/>
            <person name="Goldberg J."/>
            <person name="Griggs A."/>
            <person name="Gujja S."/>
            <person name="Heilman E.R."/>
            <person name="Heiman D."/>
            <person name="Hepburn T."/>
            <person name="Howarth C."/>
            <person name="Jen D."/>
            <person name="Larson L."/>
            <person name="Mehta T."/>
            <person name="Neiman D."/>
            <person name="Pearson M."/>
            <person name="Roberts A."/>
            <person name="Saif S."/>
            <person name="Shea T."/>
            <person name="Shenoy N."/>
            <person name="Sisk P."/>
            <person name="Stolte C."/>
            <person name="Sykes S."/>
            <person name="Walk T."/>
            <person name="White J."/>
            <person name="Yandava C."/>
            <person name="Haas B."/>
            <person name="Nusbaum C."/>
            <person name="Birren B."/>
        </authorList>
    </citation>
    <scope>NUCLEOTIDE SEQUENCE [LARGE SCALE GENOMIC DNA]</scope>
    <source>
        <strain evidence="5">ATCC 64411 / 73-15</strain>
    </source>
</reference>
<feature type="signal peptide" evidence="1">
    <location>
        <begin position="1"/>
        <end position="31"/>
    </location>
</feature>
<reference evidence="4" key="5">
    <citation type="submission" date="2015-06" db="UniProtKB">
        <authorList>
            <consortium name="EnsemblFungi"/>
        </authorList>
    </citation>
    <scope>IDENTIFICATION</scope>
    <source>
        <strain evidence="4">ATCC 64411</strain>
    </source>
</reference>
<accession>A0A0C4DQC5</accession>
<dbReference type="EnsemblFungi" id="MAPG_02064T0">
    <property type="protein sequence ID" value="MAPG_02064T0"/>
    <property type="gene ID" value="MAPG_02064"/>
</dbReference>
<name>A0A0C4DQC5_MAGP6</name>
<dbReference type="AlphaFoldDB" id="A0A0C4DQC5"/>
<reference evidence="4" key="4">
    <citation type="journal article" date="2015" name="G3 (Bethesda)">
        <title>Genome sequences of three phytopathogenic species of the Magnaporthaceae family of fungi.</title>
        <authorList>
            <person name="Okagaki L.H."/>
            <person name="Nunes C.C."/>
            <person name="Sailsbery J."/>
            <person name="Clay B."/>
            <person name="Brown D."/>
            <person name="John T."/>
            <person name="Oh Y."/>
            <person name="Young N."/>
            <person name="Fitzgerald M."/>
            <person name="Haas B.J."/>
            <person name="Zeng Q."/>
            <person name="Young S."/>
            <person name="Adiconis X."/>
            <person name="Fan L."/>
            <person name="Levin J.Z."/>
            <person name="Mitchell T.K."/>
            <person name="Okubara P.A."/>
            <person name="Farman M.L."/>
            <person name="Kohn L.M."/>
            <person name="Birren B."/>
            <person name="Ma L.-J."/>
            <person name="Dean R.A."/>
        </authorList>
    </citation>
    <scope>NUCLEOTIDE SEQUENCE</scope>
    <source>
        <strain evidence="4">ATCC 64411 / 73-15</strain>
    </source>
</reference>
<dbReference type="EMBL" id="ADBL01000526">
    <property type="status" value="NOT_ANNOTATED_CDS"/>
    <property type="molecule type" value="Genomic_DNA"/>
</dbReference>
<gene>
    <name evidence="3" type="ORF">MAPG_02064</name>
</gene>
<dbReference type="PANTHER" id="PTHR34612">
    <property type="entry name" value="GH131_N DOMAIN-CONTAINING PROTEIN"/>
    <property type="match status" value="1"/>
</dbReference>
<dbReference type="InterPro" id="IPR041524">
    <property type="entry name" value="GH131_N"/>
</dbReference>
<evidence type="ECO:0000313" key="5">
    <source>
        <dbReference type="Proteomes" id="UP000011715"/>
    </source>
</evidence>
<dbReference type="OrthoDB" id="5283326at2759"/>
<dbReference type="Pfam" id="PF18271">
    <property type="entry name" value="GH131_N"/>
    <property type="match status" value="1"/>
</dbReference>
<reference evidence="3" key="3">
    <citation type="submission" date="2011-03" db="EMBL/GenBank/DDBJ databases">
        <title>Annotation of Magnaporthe poae ATCC 64411.</title>
        <authorList>
            <person name="Ma L.-J."/>
            <person name="Dead R."/>
            <person name="Young S.K."/>
            <person name="Zeng Q."/>
            <person name="Gargeya S."/>
            <person name="Fitzgerald M."/>
            <person name="Haas B."/>
            <person name="Abouelleil A."/>
            <person name="Alvarado L."/>
            <person name="Arachchi H.M."/>
            <person name="Berlin A."/>
            <person name="Brown A."/>
            <person name="Chapman S.B."/>
            <person name="Chen Z."/>
            <person name="Dunbar C."/>
            <person name="Freedman E."/>
            <person name="Gearin G."/>
            <person name="Gellesch M."/>
            <person name="Goldberg J."/>
            <person name="Griggs A."/>
            <person name="Gujja S."/>
            <person name="Heiman D."/>
            <person name="Howarth C."/>
            <person name="Larson L."/>
            <person name="Lui A."/>
            <person name="MacDonald P.J.P."/>
            <person name="Mehta T."/>
            <person name="Montmayeur A."/>
            <person name="Murphy C."/>
            <person name="Neiman D."/>
            <person name="Pearson M."/>
            <person name="Priest M."/>
            <person name="Roberts A."/>
            <person name="Saif S."/>
            <person name="Shea T."/>
            <person name="Shenoy N."/>
            <person name="Sisk P."/>
            <person name="Stolte C."/>
            <person name="Sykes S."/>
            <person name="Yandava C."/>
            <person name="Wortman J."/>
            <person name="Nusbaum C."/>
            <person name="Birren B."/>
        </authorList>
    </citation>
    <scope>NUCLEOTIDE SEQUENCE</scope>
    <source>
        <strain evidence="3">ATCC 64411</strain>
    </source>
</reference>
<reference evidence="3" key="1">
    <citation type="submission" date="2010-05" db="EMBL/GenBank/DDBJ databases">
        <title>The Genome Sequence of Magnaporthe poae strain ATCC 64411.</title>
        <authorList>
            <consortium name="The Broad Institute Genome Sequencing Platform"/>
            <consortium name="Broad Institute Genome Sequencing Center for Infectious Disease"/>
            <person name="Ma L.-J."/>
            <person name="Dead R."/>
            <person name="Young S."/>
            <person name="Zeng Q."/>
            <person name="Koehrsen M."/>
            <person name="Alvarado L."/>
            <person name="Berlin A."/>
            <person name="Chapman S.B."/>
            <person name="Chen Z."/>
            <person name="Freedman E."/>
            <person name="Gellesch M."/>
            <person name="Goldberg J."/>
            <person name="Griggs A."/>
            <person name="Gujja S."/>
            <person name="Heilman E.R."/>
            <person name="Heiman D."/>
            <person name="Hepburn T."/>
            <person name="Howarth C."/>
            <person name="Jen D."/>
            <person name="Larson L."/>
            <person name="Mehta T."/>
            <person name="Neiman D."/>
            <person name="Pearson M."/>
            <person name="Roberts A."/>
            <person name="Saif S."/>
            <person name="Shea T."/>
            <person name="Shenoy N."/>
            <person name="Sisk P."/>
            <person name="Stolte C."/>
            <person name="Sykes S."/>
            <person name="Walk T."/>
            <person name="White J."/>
            <person name="Yandava C."/>
            <person name="Haas B."/>
            <person name="Nusbaum C."/>
            <person name="Birren B."/>
        </authorList>
    </citation>
    <scope>NUCLEOTIDE SEQUENCE</scope>
    <source>
        <strain evidence="3">ATCC 64411</strain>
    </source>
</reference>
<dbReference type="Proteomes" id="UP000011715">
    <property type="component" value="Unassembled WGS sequence"/>
</dbReference>
<keyword evidence="1" id="KW-0732">Signal</keyword>
<dbReference type="eggNOG" id="ENOG502SH6P">
    <property type="taxonomic scope" value="Eukaryota"/>
</dbReference>
<protein>
    <recommendedName>
        <fullName evidence="2">Glycoside hydrolase 131 catalytic N-terminal domain-containing protein</fullName>
    </recommendedName>
</protein>
<dbReference type="PANTHER" id="PTHR34612:SF2">
    <property type="entry name" value="GLYCOSIDE HYDROLASE 131 CATALYTIC N-TERMINAL DOMAIN-CONTAINING PROTEIN"/>
    <property type="match status" value="1"/>
</dbReference>
<evidence type="ECO:0000256" key="1">
    <source>
        <dbReference type="SAM" id="SignalP"/>
    </source>
</evidence>
<organism evidence="4 5">
    <name type="scientific">Magnaporthiopsis poae (strain ATCC 64411 / 73-15)</name>
    <name type="common">Kentucky bluegrass fungus</name>
    <name type="synonym">Magnaporthe poae</name>
    <dbReference type="NCBI Taxonomy" id="644358"/>
    <lineage>
        <taxon>Eukaryota</taxon>
        <taxon>Fungi</taxon>
        <taxon>Dikarya</taxon>
        <taxon>Ascomycota</taxon>
        <taxon>Pezizomycotina</taxon>
        <taxon>Sordariomycetes</taxon>
        <taxon>Sordariomycetidae</taxon>
        <taxon>Magnaporthales</taxon>
        <taxon>Magnaporthaceae</taxon>
        <taxon>Magnaporthiopsis</taxon>
    </lineage>
</organism>
<feature type="domain" description="Glycoside hydrolase 131 catalytic N-terminal" evidence="2">
    <location>
        <begin position="38"/>
        <end position="302"/>
    </location>
</feature>
<feature type="chain" id="PRO_5009385250" description="Glycoside hydrolase 131 catalytic N-terminal domain-containing protein" evidence="1">
    <location>
        <begin position="32"/>
        <end position="306"/>
    </location>
</feature>
<dbReference type="VEuPathDB" id="FungiDB:MAPG_02064"/>
<dbReference type="OMA" id="AFHEAQD"/>
<dbReference type="Gene3D" id="2.60.120.1160">
    <property type="match status" value="1"/>
</dbReference>
<proteinExistence type="predicted"/>
<evidence type="ECO:0000313" key="4">
    <source>
        <dbReference type="EnsemblFungi" id="MAPG_02064T0"/>
    </source>
</evidence>